<evidence type="ECO:0000256" key="1">
    <source>
        <dbReference type="SAM" id="MobiDB-lite"/>
    </source>
</evidence>
<evidence type="ECO:0008006" key="4">
    <source>
        <dbReference type="Google" id="ProtNLM"/>
    </source>
</evidence>
<sequence>MDITNPRRILAVSSADATQHLSRVIKDLTGTHPEPTGPSLAGTTHNLALKTAYYAAEVPIWLDLVSSPSEWAASFLSPEAKEVLDILGGVVVVFALPANAKPGETADDGAAGAARDLIRNVGRVVREGLGGWEWDGVGLCVGVGEAGGGGDDDGQFDEWEDCCAEWGLEFVQVRGHNNHNTAAPERNEFGADTATHPDAQRAEKTGIPRILEALESNDWSQAPSPADGIIDDLDSEFGDFEGGLTGGGGGSGKDLHSSTTKGRKHGVDGNGDDDDSADLDPESLDFGFDREDFAGLRRAIWTAGRDDDEDEDEVGNNKGLVSGEPSGTMRRERLTEGGPAGGGGGDGAGDGDGDGDDTQLDDEEVRKLERMMVKLQAVRDMSAGLPDDQRKRMAARAVGEVMKEL</sequence>
<organism evidence="2 3">
    <name type="scientific">Diatrype stigma</name>
    <dbReference type="NCBI Taxonomy" id="117547"/>
    <lineage>
        <taxon>Eukaryota</taxon>
        <taxon>Fungi</taxon>
        <taxon>Dikarya</taxon>
        <taxon>Ascomycota</taxon>
        <taxon>Pezizomycotina</taxon>
        <taxon>Sordariomycetes</taxon>
        <taxon>Xylariomycetidae</taxon>
        <taxon>Xylariales</taxon>
        <taxon>Diatrypaceae</taxon>
        <taxon>Diatrype</taxon>
    </lineage>
</organism>
<feature type="compositionally biased region" description="Acidic residues" evidence="1">
    <location>
        <begin position="349"/>
        <end position="362"/>
    </location>
</feature>
<evidence type="ECO:0000313" key="3">
    <source>
        <dbReference type="Proteomes" id="UP001320420"/>
    </source>
</evidence>
<name>A0AAN9YF97_9PEZI</name>
<dbReference type="InterPro" id="IPR034627">
    <property type="entry name" value="Irc6"/>
</dbReference>
<keyword evidence="3" id="KW-1185">Reference proteome</keyword>
<dbReference type="PANTHER" id="PTHR28043">
    <property type="entry name" value="INCREASED RECOMBINATION CENTERS PROTEIN 6"/>
    <property type="match status" value="1"/>
</dbReference>
<protein>
    <recommendedName>
        <fullName evidence="4">Alpha and gamma adaptin binding protein p34</fullName>
    </recommendedName>
</protein>
<dbReference type="Pfam" id="PF10199">
    <property type="entry name" value="Adaptin_binding"/>
    <property type="match status" value="1"/>
</dbReference>
<comment type="caution">
    <text evidence="2">The sequence shown here is derived from an EMBL/GenBank/DDBJ whole genome shotgun (WGS) entry which is preliminary data.</text>
</comment>
<feature type="region of interest" description="Disordered" evidence="1">
    <location>
        <begin position="304"/>
        <end position="362"/>
    </location>
</feature>
<accession>A0AAN9YF97</accession>
<feature type="region of interest" description="Disordered" evidence="1">
    <location>
        <begin position="178"/>
        <end position="198"/>
    </location>
</feature>
<dbReference type="GO" id="GO:0030674">
    <property type="term" value="F:protein-macromolecule adaptor activity"/>
    <property type="evidence" value="ECO:0007669"/>
    <property type="project" value="TreeGrafter"/>
</dbReference>
<dbReference type="AlphaFoldDB" id="A0AAN9YF97"/>
<dbReference type="EMBL" id="JAKJXP020000152">
    <property type="protein sequence ID" value="KAK7741922.1"/>
    <property type="molecule type" value="Genomic_DNA"/>
</dbReference>
<feature type="compositionally biased region" description="Gly residues" evidence="1">
    <location>
        <begin position="338"/>
        <end position="348"/>
    </location>
</feature>
<evidence type="ECO:0000313" key="2">
    <source>
        <dbReference type="EMBL" id="KAK7741922.1"/>
    </source>
</evidence>
<feature type="compositionally biased region" description="Gly residues" evidence="1">
    <location>
        <begin position="240"/>
        <end position="252"/>
    </location>
</feature>
<dbReference type="Gene3D" id="3.40.50.11960">
    <property type="match status" value="1"/>
</dbReference>
<dbReference type="GO" id="GO:0016192">
    <property type="term" value="P:vesicle-mediated transport"/>
    <property type="evidence" value="ECO:0007669"/>
    <property type="project" value="InterPro"/>
</dbReference>
<dbReference type="Proteomes" id="UP001320420">
    <property type="component" value="Unassembled WGS sequence"/>
</dbReference>
<proteinExistence type="predicted"/>
<feature type="region of interest" description="Disordered" evidence="1">
    <location>
        <begin position="215"/>
        <end position="287"/>
    </location>
</feature>
<reference evidence="2 3" key="1">
    <citation type="submission" date="2024-02" db="EMBL/GenBank/DDBJ databases">
        <title>De novo assembly and annotation of 12 fungi associated with fruit tree decline syndrome in Ontario, Canada.</title>
        <authorList>
            <person name="Sulman M."/>
            <person name="Ellouze W."/>
            <person name="Ilyukhin E."/>
        </authorList>
    </citation>
    <scope>NUCLEOTIDE SEQUENCE [LARGE SCALE GENOMIC DNA]</scope>
    <source>
        <strain evidence="2 3">M11/M66-122</strain>
    </source>
</reference>
<feature type="compositionally biased region" description="Acidic residues" evidence="1">
    <location>
        <begin position="270"/>
        <end position="283"/>
    </location>
</feature>
<feature type="compositionally biased region" description="Acidic residues" evidence="1">
    <location>
        <begin position="229"/>
        <end position="239"/>
    </location>
</feature>
<gene>
    <name evidence="2" type="ORF">SLS62_010857</name>
</gene>
<dbReference type="PANTHER" id="PTHR28043:SF1">
    <property type="entry name" value="INCREASED RECOMBINATION CENTERS PROTEIN 6"/>
    <property type="match status" value="1"/>
</dbReference>